<reference evidence="1 2" key="1">
    <citation type="journal article" date="2014" name="Genome Announc.">
        <title>Complete Genome Sequence of Hyphomicrobium nitrativorans Strain NL23, a Denitrifying Bacterium Isolated from Biofilm of a Methanol-Fed Denitrification System Treating Seawater at the Montreal Biodome.</title>
        <authorList>
            <person name="Martineau C."/>
            <person name="Villeneuve C."/>
            <person name="Mauffrey F."/>
            <person name="Villemur R."/>
        </authorList>
    </citation>
    <scope>NUCLEOTIDE SEQUENCE [LARGE SCALE GENOMIC DNA]</scope>
    <source>
        <strain evidence="1">NL23</strain>
    </source>
</reference>
<dbReference type="PATRIC" id="fig|1029756.8.peg.406"/>
<dbReference type="KEGG" id="hni:W911_01910"/>
<accession>V5SH78</accession>
<sequence length="187" mass="19849">MQILQQAMRPLSSSETSPAASGASLVAAANGVELASGEDGAGPASRANAKVSEALFKPNEPSAIEMKLHLMKRLGDEFGIKLEDHENHASFGRAIQAEITKIKMKPEGVLILSAIEKKLGFDKLGFSLDTFVNAIIDPKGTDGQKVDAALKDHLGIDDEGKDKAEAARAALDKLRFDEAGLYGFVDT</sequence>
<dbReference type="EMBL" id="CP006912">
    <property type="protein sequence ID" value="AHB49842.1"/>
    <property type="molecule type" value="Genomic_DNA"/>
</dbReference>
<dbReference type="STRING" id="1029756.W911_01910"/>
<gene>
    <name evidence="1" type="ORF">W911_01910</name>
</gene>
<name>V5SH78_9HYPH</name>
<evidence type="ECO:0000313" key="2">
    <source>
        <dbReference type="Proteomes" id="UP000018542"/>
    </source>
</evidence>
<evidence type="ECO:0000313" key="1">
    <source>
        <dbReference type="EMBL" id="AHB49842.1"/>
    </source>
</evidence>
<keyword evidence="2" id="KW-1185">Reference proteome</keyword>
<proteinExistence type="predicted"/>
<dbReference type="HOGENOM" id="CLU_1445856_0_0_5"/>
<protein>
    <submittedName>
        <fullName evidence="1">Uncharacterized protein</fullName>
    </submittedName>
</protein>
<dbReference type="Proteomes" id="UP000018542">
    <property type="component" value="Chromosome"/>
</dbReference>
<organism evidence="1 2">
    <name type="scientific">Hyphomicrobium nitrativorans NL23</name>
    <dbReference type="NCBI Taxonomy" id="1029756"/>
    <lineage>
        <taxon>Bacteria</taxon>
        <taxon>Pseudomonadati</taxon>
        <taxon>Pseudomonadota</taxon>
        <taxon>Alphaproteobacteria</taxon>
        <taxon>Hyphomicrobiales</taxon>
        <taxon>Hyphomicrobiaceae</taxon>
        <taxon>Hyphomicrobium</taxon>
    </lineage>
</organism>
<dbReference type="AlphaFoldDB" id="V5SH78"/>